<dbReference type="SUPFAM" id="SSF101386">
    <property type="entry name" value="all-alpha NTP pyrophosphatases"/>
    <property type="match status" value="1"/>
</dbReference>
<reference evidence="1" key="1">
    <citation type="journal article" date="2021" name="Proc. Natl. Acad. Sci. U.S.A.">
        <title>A Catalog of Tens of Thousands of Viruses from Human Metagenomes Reveals Hidden Associations with Chronic Diseases.</title>
        <authorList>
            <person name="Tisza M.J."/>
            <person name="Buck C.B."/>
        </authorList>
    </citation>
    <scope>NUCLEOTIDE SEQUENCE</scope>
    <source>
        <strain evidence="1">CtoqT5</strain>
    </source>
</reference>
<protein>
    <submittedName>
        <fullName evidence="1">Nucleoside triphosphate pyrophosphohydrolase</fullName>
    </submittedName>
</protein>
<dbReference type="EMBL" id="BK014952">
    <property type="protein sequence ID" value="DAD84090.1"/>
    <property type="molecule type" value="Genomic_DNA"/>
</dbReference>
<dbReference type="CDD" id="cd11539">
    <property type="entry name" value="NTP-PPase_u2"/>
    <property type="match status" value="1"/>
</dbReference>
<evidence type="ECO:0000313" key="1">
    <source>
        <dbReference type="EMBL" id="DAD84090.1"/>
    </source>
</evidence>
<organism evidence="1">
    <name type="scientific">Podoviridae sp. ctoqT5</name>
    <dbReference type="NCBI Taxonomy" id="2826577"/>
    <lineage>
        <taxon>Viruses</taxon>
        <taxon>Duplodnaviria</taxon>
        <taxon>Heunggongvirae</taxon>
        <taxon>Uroviricota</taxon>
        <taxon>Caudoviricetes</taxon>
    </lineage>
</organism>
<dbReference type="Gene3D" id="1.10.287.1080">
    <property type="entry name" value="MazG-like"/>
    <property type="match status" value="1"/>
</dbReference>
<accession>A0A8S5MPJ2</accession>
<name>A0A8S5MPJ2_9CAUD</name>
<sequence>MKLIEQIARHYGIEPQSRQTIEEMAELTQAITKFWRYTGDDAQQLKGLKNAIAEEIGDVEIMLEQLKILFGIEEDVRECRAFKLIRQLERIKHE</sequence>
<proteinExistence type="predicted"/>